<dbReference type="Proteomes" id="UP001168821">
    <property type="component" value="Unassembled WGS sequence"/>
</dbReference>
<name>A0AA38I8V5_9CUCU</name>
<protein>
    <submittedName>
        <fullName evidence="2">Uncharacterized protein</fullName>
    </submittedName>
</protein>
<keyword evidence="3" id="KW-1185">Reference proteome</keyword>
<reference evidence="2" key="1">
    <citation type="journal article" date="2023" name="G3 (Bethesda)">
        <title>Whole genome assemblies of Zophobas morio and Tenebrio molitor.</title>
        <authorList>
            <person name="Kaur S."/>
            <person name="Stinson S.A."/>
            <person name="diCenzo G.C."/>
        </authorList>
    </citation>
    <scope>NUCLEOTIDE SEQUENCE</scope>
    <source>
        <strain evidence="2">QUZm001</strain>
    </source>
</reference>
<sequence>MGTTPSTLKIVNDTSTDIVDTSVSDLNDDHFVQTNHPRSQLRGLSIYAKRSVERLVDLRATANQCPVTITLLFKDKTKDTFRINLRCFCRSPHSFNHTTRSHKISRTVGNKKIIITIENTTEQKKNEEAEELLRKAREAMRQRLYDRSIDHLNRAKNLARQADTIKEIRCEESEVYSSFGDSMFEKGLSMERLQHLEAAQNKFSRAKSFFQRSLELVWNQEAQEKTHLSELKISGNTSVTEAMKLENEASEMVGNEEYETALDKYEAALRTYEEAKRKFEEGKTCRYALFVDSVEAVEERIEHVNVSIENTREEKQNKEVKELLREAKTVTLQQLYDVALDYLDHAKTLTGRFDTLDDIKKEESRVCSLYAETVFEEGLQCEQREHAEMTQNKFDIAESLLRRSLRLVSSRETLQKLRLVELKIGGNKGLNQAMGFENKALEMIENKQYEKALNIYLAALTTYKEVRDKYLKGARCRQEYFSNSINIVNQQIDQVEAAIDNTAKQQYNEEAKALMKKAEEAVNQRLYHLALQHLEGAEILANQPDTLNSIKTQKSQICSVYGTTLFEKGLNLEEGNAEQANKNFSEAKSLLKRGMKLVHCEETKNKLRLVELKISGNCKFNKAVKLDNEASSFQEQEQYKEALNKYHAALGKYNEAKEDYREGARHKEEYFADSVKIVDEQIERVEVAVDDIIGVQIMQGQISGLRMDNRIKEAVEGEQEEVESKLQNIFIQR</sequence>
<keyword evidence="1" id="KW-0175">Coiled coil</keyword>
<dbReference type="Gene3D" id="1.25.40.10">
    <property type="entry name" value="Tetratricopeptide repeat domain"/>
    <property type="match status" value="1"/>
</dbReference>
<organism evidence="2 3">
    <name type="scientific">Zophobas morio</name>
    <dbReference type="NCBI Taxonomy" id="2755281"/>
    <lineage>
        <taxon>Eukaryota</taxon>
        <taxon>Metazoa</taxon>
        <taxon>Ecdysozoa</taxon>
        <taxon>Arthropoda</taxon>
        <taxon>Hexapoda</taxon>
        <taxon>Insecta</taxon>
        <taxon>Pterygota</taxon>
        <taxon>Neoptera</taxon>
        <taxon>Endopterygota</taxon>
        <taxon>Coleoptera</taxon>
        <taxon>Polyphaga</taxon>
        <taxon>Cucujiformia</taxon>
        <taxon>Tenebrionidae</taxon>
        <taxon>Zophobas</taxon>
    </lineage>
</organism>
<comment type="caution">
    <text evidence="2">The sequence shown here is derived from an EMBL/GenBank/DDBJ whole genome shotgun (WGS) entry which is preliminary data.</text>
</comment>
<dbReference type="AlphaFoldDB" id="A0AA38I8V5"/>
<accession>A0AA38I8V5</accession>
<feature type="coiled-coil region" evidence="1">
    <location>
        <begin position="110"/>
        <end position="142"/>
    </location>
</feature>
<proteinExistence type="predicted"/>
<feature type="coiled-coil region" evidence="1">
    <location>
        <begin position="255"/>
        <end position="333"/>
    </location>
</feature>
<dbReference type="SUPFAM" id="SSF48452">
    <property type="entry name" value="TPR-like"/>
    <property type="match status" value="1"/>
</dbReference>
<evidence type="ECO:0000313" key="2">
    <source>
        <dbReference type="EMBL" id="KAJ3651318.1"/>
    </source>
</evidence>
<feature type="coiled-coil region" evidence="1">
    <location>
        <begin position="485"/>
        <end position="524"/>
    </location>
</feature>
<dbReference type="EMBL" id="JALNTZ010000005">
    <property type="protein sequence ID" value="KAJ3651318.1"/>
    <property type="molecule type" value="Genomic_DNA"/>
</dbReference>
<evidence type="ECO:0000313" key="3">
    <source>
        <dbReference type="Proteomes" id="UP001168821"/>
    </source>
</evidence>
<dbReference type="InterPro" id="IPR011990">
    <property type="entry name" value="TPR-like_helical_dom_sf"/>
</dbReference>
<evidence type="ECO:0000256" key="1">
    <source>
        <dbReference type="SAM" id="Coils"/>
    </source>
</evidence>
<gene>
    <name evidence="2" type="ORF">Zmor_017368</name>
</gene>